<dbReference type="CDD" id="cd06257">
    <property type="entry name" value="DnaJ"/>
    <property type="match status" value="1"/>
</dbReference>
<feature type="domain" description="J" evidence="3">
    <location>
        <begin position="66"/>
        <end position="136"/>
    </location>
</feature>
<keyword evidence="2" id="KW-0143">Chaperone</keyword>
<reference evidence="4 5" key="1">
    <citation type="submission" date="2015-03" db="EMBL/GenBank/DDBJ databases">
        <authorList>
            <person name="Radwan O."/>
            <person name="Al-Naeli F.A."/>
            <person name="Rendon G.A."/>
            <person name="Fields C."/>
        </authorList>
    </citation>
    <scope>NUCLEOTIDE SEQUENCE [LARGE SCALE GENOMIC DNA]</scope>
    <source>
        <strain evidence="4">CR-DP1</strain>
    </source>
</reference>
<organism evidence="4 5">
    <name type="scientific">Thielaviopsis punctulata</name>
    <dbReference type="NCBI Taxonomy" id="72032"/>
    <lineage>
        <taxon>Eukaryota</taxon>
        <taxon>Fungi</taxon>
        <taxon>Dikarya</taxon>
        <taxon>Ascomycota</taxon>
        <taxon>Pezizomycotina</taxon>
        <taxon>Sordariomycetes</taxon>
        <taxon>Hypocreomycetidae</taxon>
        <taxon>Microascales</taxon>
        <taxon>Ceratocystidaceae</taxon>
        <taxon>Thielaviopsis</taxon>
    </lineage>
</organism>
<evidence type="ECO:0000259" key="3">
    <source>
        <dbReference type="SMART" id="SM00271"/>
    </source>
</evidence>
<dbReference type="InterPro" id="IPR009073">
    <property type="entry name" value="HscB_oligo_C"/>
</dbReference>
<dbReference type="GO" id="GO:0044571">
    <property type="term" value="P:[2Fe-2S] cluster assembly"/>
    <property type="evidence" value="ECO:0007669"/>
    <property type="project" value="InterPro"/>
</dbReference>
<dbReference type="GO" id="GO:0005739">
    <property type="term" value="C:mitochondrion"/>
    <property type="evidence" value="ECO:0007669"/>
    <property type="project" value="TreeGrafter"/>
</dbReference>
<comment type="similarity">
    <text evidence="1">Belongs to the HscB family.</text>
</comment>
<dbReference type="SMART" id="SM00271">
    <property type="entry name" value="DnaJ"/>
    <property type="match status" value="1"/>
</dbReference>
<evidence type="ECO:0000313" key="5">
    <source>
        <dbReference type="Proteomes" id="UP000033483"/>
    </source>
</evidence>
<dbReference type="Gene3D" id="1.10.287.110">
    <property type="entry name" value="DnaJ domain"/>
    <property type="match status" value="1"/>
</dbReference>
<dbReference type="PANTHER" id="PTHR14021">
    <property type="entry name" value="IRON-SULFUR CLUSTER CO-CHAPERONE PROTEIN HSCB"/>
    <property type="match status" value="1"/>
</dbReference>
<name>A0A0F4ZCH0_9PEZI</name>
<keyword evidence="5" id="KW-1185">Reference proteome</keyword>
<dbReference type="InterPro" id="IPR004640">
    <property type="entry name" value="HscB"/>
</dbReference>
<dbReference type="Pfam" id="PF07743">
    <property type="entry name" value="HSCB_C"/>
    <property type="match status" value="1"/>
</dbReference>
<dbReference type="NCBIfam" id="TIGR00714">
    <property type="entry name" value="hscB"/>
    <property type="match status" value="1"/>
</dbReference>
<dbReference type="EMBL" id="LAEV01001567">
    <property type="protein sequence ID" value="KKA27821.1"/>
    <property type="molecule type" value="Genomic_DNA"/>
</dbReference>
<dbReference type="InterPro" id="IPR036869">
    <property type="entry name" value="J_dom_sf"/>
</dbReference>
<proteinExistence type="inferred from homology"/>
<accession>A0A0F4ZCH0</accession>
<evidence type="ECO:0000256" key="2">
    <source>
        <dbReference type="ARBA" id="ARBA00023186"/>
    </source>
</evidence>
<dbReference type="InterPro" id="IPR036386">
    <property type="entry name" value="HscB_C_sf"/>
</dbReference>
<dbReference type="Gene3D" id="1.20.1280.20">
    <property type="entry name" value="HscB, C-terminal domain"/>
    <property type="match status" value="1"/>
</dbReference>
<evidence type="ECO:0000256" key="1">
    <source>
        <dbReference type="ARBA" id="ARBA00010476"/>
    </source>
</evidence>
<dbReference type="GO" id="GO:0051087">
    <property type="term" value="F:protein-folding chaperone binding"/>
    <property type="evidence" value="ECO:0007669"/>
    <property type="project" value="InterPro"/>
</dbReference>
<comment type="caution">
    <text evidence="4">The sequence shown here is derived from an EMBL/GenBank/DDBJ whole genome shotgun (WGS) entry which is preliminary data.</text>
</comment>
<evidence type="ECO:0000313" key="4">
    <source>
        <dbReference type="EMBL" id="KKA27821.1"/>
    </source>
</evidence>
<dbReference type="GO" id="GO:0001671">
    <property type="term" value="F:ATPase activator activity"/>
    <property type="evidence" value="ECO:0007669"/>
    <property type="project" value="InterPro"/>
</dbReference>
<dbReference type="SUPFAM" id="SSF47144">
    <property type="entry name" value="HSC20 (HSCB), C-terminal oligomerisation domain"/>
    <property type="match status" value="1"/>
</dbReference>
<protein>
    <recommendedName>
        <fullName evidence="3">J domain-containing protein</fullName>
    </recommendedName>
</protein>
<dbReference type="AlphaFoldDB" id="A0A0F4ZCH0"/>
<gene>
    <name evidence="4" type="ORF">TD95_003927</name>
</gene>
<dbReference type="GO" id="GO:0051259">
    <property type="term" value="P:protein complex oligomerization"/>
    <property type="evidence" value="ECO:0007669"/>
    <property type="project" value="InterPro"/>
</dbReference>
<dbReference type="OrthoDB" id="448954at2759"/>
<dbReference type="Proteomes" id="UP000033483">
    <property type="component" value="Unassembled WGS sequence"/>
</dbReference>
<sequence length="242" mass="27154">MSYLIATGRRQTARACKSLTALSAVTPASPPHAACLPLFSSPAPPTRYLHQTAIRRDTTATGTAPRTHYDIFPATLPAGPPPRGHFPIDVRALRREFLQLQAQAHPDLHPAKDKVRAQAMSALINEAYKTLANPLLRAQYLLGLRGINPAEDERARVDSPELLMTVMEVHEEIQEATREEDLHAANEANEQRIRESEDVLEKAFREDDMEAAVEESIRMRYWVNIRESIQNWEPGKVASVQH</sequence>
<dbReference type="PANTHER" id="PTHR14021:SF15">
    <property type="entry name" value="IRON-SULFUR CLUSTER CO-CHAPERONE PROTEIN HSCB"/>
    <property type="match status" value="1"/>
</dbReference>
<dbReference type="InterPro" id="IPR001623">
    <property type="entry name" value="DnaJ_domain"/>
</dbReference>
<dbReference type="SUPFAM" id="SSF46565">
    <property type="entry name" value="Chaperone J-domain"/>
    <property type="match status" value="1"/>
</dbReference>